<dbReference type="GO" id="GO:0008270">
    <property type="term" value="F:zinc ion binding"/>
    <property type="evidence" value="ECO:0007669"/>
    <property type="project" value="UniProtKB-KW"/>
</dbReference>
<accession>A0A4U5QIW9</accession>
<gene>
    <name evidence="4" type="ORF">D5086_0000087170</name>
</gene>
<evidence type="ECO:0000256" key="2">
    <source>
        <dbReference type="SAM" id="MobiDB-lite"/>
    </source>
</evidence>
<feature type="domain" description="RING-type" evidence="3">
    <location>
        <begin position="357"/>
        <end position="416"/>
    </location>
</feature>
<feature type="region of interest" description="Disordered" evidence="2">
    <location>
        <begin position="225"/>
        <end position="255"/>
    </location>
</feature>
<evidence type="ECO:0000313" key="4">
    <source>
        <dbReference type="EMBL" id="TKS10131.1"/>
    </source>
</evidence>
<comment type="caution">
    <text evidence="4">The sequence shown here is derived from an EMBL/GenBank/DDBJ whole genome shotgun (WGS) entry which is preliminary data.</text>
</comment>
<name>A0A4U5QIW9_POPAL</name>
<organism evidence="4">
    <name type="scientific">Populus alba</name>
    <name type="common">White poplar</name>
    <dbReference type="NCBI Taxonomy" id="43335"/>
    <lineage>
        <taxon>Eukaryota</taxon>
        <taxon>Viridiplantae</taxon>
        <taxon>Streptophyta</taxon>
        <taxon>Embryophyta</taxon>
        <taxon>Tracheophyta</taxon>
        <taxon>Spermatophyta</taxon>
        <taxon>Magnoliopsida</taxon>
        <taxon>eudicotyledons</taxon>
        <taxon>Gunneridae</taxon>
        <taxon>Pentapetalae</taxon>
        <taxon>rosids</taxon>
        <taxon>fabids</taxon>
        <taxon>Malpighiales</taxon>
        <taxon>Salicaceae</taxon>
        <taxon>Saliceae</taxon>
        <taxon>Populus</taxon>
    </lineage>
</organism>
<keyword evidence="1" id="KW-0479">Metal-binding</keyword>
<dbReference type="PROSITE" id="PS50089">
    <property type="entry name" value="ZF_RING_2"/>
    <property type="match status" value="1"/>
</dbReference>
<keyword evidence="1" id="KW-0862">Zinc</keyword>
<sequence>MALFPRMGLVMHPVFGSIECGLHNSLVDHHWEVSPDTVARKILLLADERGKVGNSSFSALSFYSRFAFSGELDSLCDTVNMGAACCVAARDKDFPSTTGCQALHRNSGCSPTLSFRWDNRRRVAGEIEDLSCQMSCGVSRDVSVEMKGTLGSDRGNLSDGLSPLESFGTPISLKSPVHEGMGVILMAQPSDLSTESNHPMEVKSLAESPDIADLPLPKISYSVHSSFSTPTTDPLPNYGHPHPPNSTPSRRARCSPGHRLLRQVSDSRILGLKSPNNCSLSEGRSSFVLSTCSHDLTMGSHGGSSDGWSMRTFSELVASSQRGRWSFDSEHFGSGFGKISGCSSRFSCSPSLDLQTCGACSKFLTEKSVWSSQRIISTNDLPVVAVLPCGHVYHAECLEATTLEVDKHDPACPICEGGEKQILKMSTKALRTEAEWKAKGLKISRNRVIDSYLDSDSDDFYQQKNAMKDREAAKMDPGSGVASSSVKPFLRRRFTFGSKWSRTLSEKKGFWARHGKD</sequence>
<dbReference type="AlphaFoldDB" id="A0A4U5QIW9"/>
<dbReference type="SUPFAM" id="SSF57850">
    <property type="entry name" value="RING/U-box"/>
    <property type="match status" value="1"/>
</dbReference>
<dbReference type="InterPro" id="IPR001841">
    <property type="entry name" value="Znf_RING"/>
</dbReference>
<dbReference type="SMART" id="SM00184">
    <property type="entry name" value="RING"/>
    <property type="match status" value="1"/>
</dbReference>
<dbReference type="PANTHER" id="PTHR31150">
    <property type="entry name" value="EXPRESSED PROTEIN"/>
    <property type="match status" value="1"/>
</dbReference>
<feature type="compositionally biased region" description="Polar residues" evidence="2">
    <location>
        <begin position="225"/>
        <end position="234"/>
    </location>
</feature>
<dbReference type="Gene3D" id="3.30.40.10">
    <property type="entry name" value="Zinc/RING finger domain, C3HC4 (zinc finger)"/>
    <property type="match status" value="1"/>
</dbReference>
<dbReference type="EMBL" id="RCHU01000254">
    <property type="protein sequence ID" value="TKS10131.1"/>
    <property type="molecule type" value="Genomic_DNA"/>
</dbReference>
<dbReference type="STRING" id="43335.A0A4U5QIW9"/>
<evidence type="ECO:0000259" key="3">
    <source>
        <dbReference type="PROSITE" id="PS50089"/>
    </source>
</evidence>
<reference evidence="4" key="1">
    <citation type="submission" date="2018-10" db="EMBL/GenBank/DDBJ databases">
        <title>Population genomic analysis revealed the cold adaptation of white poplar.</title>
        <authorList>
            <person name="Liu Y.-J."/>
        </authorList>
    </citation>
    <scope>NUCLEOTIDE SEQUENCE [LARGE SCALE GENOMIC DNA]</scope>
    <source>
        <strain evidence="4">PAL-ZL1</strain>
    </source>
</reference>
<proteinExistence type="predicted"/>
<dbReference type="PANTHER" id="PTHR31150:SF32">
    <property type="entry name" value="RING_U-BOX SUPERFAMILY PROTEIN"/>
    <property type="match status" value="1"/>
</dbReference>
<dbReference type="InterPro" id="IPR013083">
    <property type="entry name" value="Znf_RING/FYVE/PHD"/>
</dbReference>
<evidence type="ECO:0000256" key="1">
    <source>
        <dbReference type="PROSITE-ProRule" id="PRU00175"/>
    </source>
</evidence>
<keyword evidence="1" id="KW-0863">Zinc-finger</keyword>
<protein>
    <recommendedName>
        <fullName evidence="3">RING-type domain-containing protein</fullName>
    </recommendedName>
</protein>